<dbReference type="STRING" id="990712.SAMN05216257_10117"/>
<reference evidence="2" key="1">
    <citation type="submission" date="2016-10" db="EMBL/GenBank/DDBJ databases">
        <authorList>
            <person name="Varghese N."/>
            <person name="Submissions S."/>
        </authorList>
    </citation>
    <scope>NUCLEOTIDE SEQUENCE [LARGE SCALE GENOMIC DNA]</scope>
    <source>
        <strain evidence="2">CGMCC 1.10789</strain>
    </source>
</reference>
<protein>
    <submittedName>
        <fullName evidence="1">Uncharacterized protein</fullName>
    </submittedName>
</protein>
<gene>
    <name evidence="1" type="ORF">SAMN05216257_10117</name>
</gene>
<evidence type="ECO:0000313" key="1">
    <source>
        <dbReference type="EMBL" id="SDJ92719.1"/>
    </source>
</evidence>
<name>A0A1G8XQ65_9RHOB</name>
<accession>A0A1G8XQ65</accession>
<dbReference type="RefSeq" id="WP_245656778.1">
    <property type="nucleotide sequence ID" value="NZ_FNFV01000001.1"/>
</dbReference>
<proteinExistence type="predicted"/>
<organism evidence="1 2">
    <name type="scientific">Meinhardsimonia xiamenensis</name>
    <dbReference type="NCBI Taxonomy" id="990712"/>
    <lineage>
        <taxon>Bacteria</taxon>
        <taxon>Pseudomonadati</taxon>
        <taxon>Pseudomonadota</taxon>
        <taxon>Alphaproteobacteria</taxon>
        <taxon>Rhodobacterales</taxon>
        <taxon>Paracoccaceae</taxon>
        <taxon>Meinhardsimonia</taxon>
    </lineage>
</organism>
<dbReference type="EMBL" id="FNFV01000001">
    <property type="protein sequence ID" value="SDJ92719.1"/>
    <property type="molecule type" value="Genomic_DNA"/>
</dbReference>
<evidence type="ECO:0000313" key="2">
    <source>
        <dbReference type="Proteomes" id="UP000199328"/>
    </source>
</evidence>
<sequence>MRRRVEARPIMDINMLPKEVRDGLAQARKHQLKRASRYRVLAGDEVFRVLRLWSDGFSVDLQDAPHLRGLVDIYEGTRHLWQCLIVASEEADGEMVYEFKRHTAALDRAPLDFAREEDAPIALLPR</sequence>
<dbReference type="AlphaFoldDB" id="A0A1G8XQ65"/>
<keyword evidence="2" id="KW-1185">Reference proteome</keyword>
<dbReference type="Proteomes" id="UP000199328">
    <property type="component" value="Unassembled WGS sequence"/>
</dbReference>